<dbReference type="OrthoDB" id="525520at2759"/>
<dbReference type="PIRSF" id="PIRSF002134">
    <property type="entry name" value="Ribosomal_S13"/>
    <property type="match status" value="1"/>
</dbReference>
<dbReference type="STRING" id="698492.A0A0E9NBJ0"/>
<evidence type="ECO:0000256" key="2">
    <source>
        <dbReference type="ARBA" id="ARBA00022980"/>
    </source>
</evidence>
<dbReference type="Pfam" id="PF00416">
    <property type="entry name" value="Ribosomal_S13"/>
    <property type="match status" value="1"/>
</dbReference>
<dbReference type="PANTHER" id="PTHR10871">
    <property type="entry name" value="30S RIBOSOMAL PROTEIN S13/40S RIBOSOMAL PROTEIN S18"/>
    <property type="match status" value="1"/>
</dbReference>
<dbReference type="PROSITE" id="PS00646">
    <property type="entry name" value="RIBOSOMAL_S13_1"/>
    <property type="match status" value="1"/>
</dbReference>
<accession>A0A0E9NBJ0</accession>
<dbReference type="RefSeq" id="XP_019026453.1">
    <property type="nucleotide sequence ID" value="XM_019165941.1"/>
</dbReference>
<dbReference type="InterPro" id="IPR027437">
    <property type="entry name" value="Rbsml_uS13_C"/>
</dbReference>
<evidence type="ECO:0000256" key="5">
    <source>
        <dbReference type="RuleBase" id="RU003830"/>
    </source>
</evidence>
<dbReference type="Gene3D" id="4.10.910.10">
    <property type="entry name" value="30s ribosomal protein s13, domain 2"/>
    <property type="match status" value="1"/>
</dbReference>
<dbReference type="Gene3D" id="1.10.8.50">
    <property type="match status" value="1"/>
</dbReference>
<evidence type="ECO:0000313" key="7">
    <source>
        <dbReference type="Proteomes" id="UP000033140"/>
    </source>
</evidence>
<dbReference type="HAMAP" id="MF_01315">
    <property type="entry name" value="Ribosomal_uS13"/>
    <property type="match status" value="1"/>
</dbReference>
<reference evidence="6 7" key="3">
    <citation type="journal article" date="2015" name="Genome Announc.">
        <title>Draft Genome Sequence of the Archiascomycetous Yeast Saitoella complicata.</title>
        <authorList>
            <person name="Yamauchi K."/>
            <person name="Kondo S."/>
            <person name="Hamamoto M."/>
            <person name="Takahashi Y."/>
            <person name="Ogura Y."/>
            <person name="Hayashi T."/>
            <person name="Nishida H."/>
        </authorList>
    </citation>
    <scope>NUCLEOTIDE SEQUENCE [LARGE SCALE GENOMIC DNA]</scope>
    <source>
        <strain evidence="6 7">NRRL Y-17804</strain>
    </source>
</reference>
<evidence type="ECO:0000313" key="6">
    <source>
        <dbReference type="EMBL" id="GAO47173.1"/>
    </source>
</evidence>
<dbReference type="GO" id="GO:0015935">
    <property type="term" value="C:small ribosomal subunit"/>
    <property type="evidence" value="ECO:0007669"/>
    <property type="project" value="TreeGrafter"/>
</dbReference>
<evidence type="ECO:0000256" key="4">
    <source>
        <dbReference type="ARBA" id="ARBA00040757"/>
    </source>
</evidence>
<gene>
    <name evidence="6" type="ORF">G7K_1384-t1</name>
</gene>
<dbReference type="GO" id="GO:0003735">
    <property type="term" value="F:structural constituent of ribosome"/>
    <property type="evidence" value="ECO:0007669"/>
    <property type="project" value="InterPro"/>
</dbReference>
<dbReference type="Proteomes" id="UP000033140">
    <property type="component" value="Unassembled WGS sequence"/>
</dbReference>
<comment type="similarity">
    <text evidence="1 5">Belongs to the universal ribosomal protein uS13 family.</text>
</comment>
<keyword evidence="3 5" id="KW-0687">Ribonucleoprotein</keyword>
<keyword evidence="2 5" id="KW-0689">Ribosomal protein</keyword>
<dbReference type="InterPro" id="IPR001892">
    <property type="entry name" value="Ribosomal_uS13"/>
</dbReference>
<dbReference type="PROSITE" id="PS50159">
    <property type="entry name" value="RIBOSOMAL_S13_2"/>
    <property type="match status" value="1"/>
</dbReference>
<proteinExistence type="inferred from homology"/>
<reference evidence="6 7" key="1">
    <citation type="journal article" date="2011" name="J. Gen. Appl. Microbiol.">
        <title>Draft genome sequencing of the enigmatic yeast Saitoella complicata.</title>
        <authorList>
            <person name="Nishida H."/>
            <person name="Hamamoto M."/>
            <person name="Sugiyama J."/>
        </authorList>
    </citation>
    <scope>NUCLEOTIDE SEQUENCE [LARGE SCALE GENOMIC DNA]</scope>
    <source>
        <strain evidence="6 7">NRRL Y-17804</strain>
    </source>
</reference>
<organism evidence="6 7">
    <name type="scientific">Saitoella complicata (strain BCRC 22490 / CBS 7301 / JCM 7358 / NBRC 10748 / NRRL Y-17804)</name>
    <dbReference type="NCBI Taxonomy" id="698492"/>
    <lineage>
        <taxon>Eukaryota</taxon>
        <taxon>Fungi</taxon>
        <taxon>Dikarya</taxon>
        <taxon>Ascomycota</taxon>
        <taxon>Taphrinomycotina</taxon>
        <taxon>Taphrinomycotina incertae sedis</taxon>
        <taxon>Saitoella</taxon>
    </lineage>
</organism>
<dbReference type="GO" id="GO:0003723">
    <property type="term" value="F:RNA binding"/>
    <property type="evidence" value="ECO:0007669"/>
    <property type="project" value="InterPro"/>
</dbReference>
<dbReference type="InterPro" id="IPR018269">
    <property type="entry name" value="Ribosomal_uS13_CS"/>
</dbReference>
<dbReference type="OMA" id="MNVKRLM"/>
<sequence length="146" mass="16461">MFRSLLPSLRPTLTATTAAAATQPQHRSLHLLGTHLLDHKTVPIALTSFYGIGHHTAAQICAKLMIHRTCKVQDLSEYKINDLSKVLTDMTIESDLIRKMQASIMRLRTIGTYRGKRHAAGLPVRGQRTNNNIKTAKKLNRVDRRR</sequence>
<comment type="caution">
    <text evidence="6">The sequence shown here is derived from an EMBL/GenBank/DDBJ whole genome shotgun (WGS) entry which is preliminary data.</text>
</comment>
<dbReference type="SUPFAM" id="SSF46946">
    <property type="entry name" value="S13-like H2TH domain"/>
    <property type="match status" value="1"/>
</dbReference>
<reference evidence="6 7" key="2">
    <citation type="journal article" date="2014" name="J. Gen. Appl. Microbiol.">
        <title>The early diverging ascomycetous budding yeast Saitoella complicata has three histone deacetylases belonging to the Clr6, Hos2, and Rpd3 lineages.</title>
        <authorList>
            <person name="Nishida H."/>
            <person name="Matsumoto T."/>
            <person name="Kondo S."/>
            <person name="Hamamoto M."/>
            <person name="Yoshikawa H."/>
        </authorList>
    </citation>
    <scope>NUCLEOTIDE SEQUENCE [LARGE SCALE GENOMIC DNA]</scope>
    <source>
        <strain evidence="6 7">NRRL Y-17804</strain>
    </source>
</reference>
<name>A0A0E9NBJ0_SAICN</name>
<dbReference type="PANTHER" id="PTHR10871:SF1">
    <property type="entry name" value="SMALL RIBOSOMAL SUBUNIT PROTEIN US13M"/>
    <property type="match status" value="1"/>
</dbReference>
<dbReference type="AlphaFoldDB" id="A0A0E9NBJ0"/>
<dbReference type="FunFam" id="1.10.8.50:FF:000001">
    <property type="entry name" value="30S ribosomal protein S13"/>
    <property type="match status" value="1"/>
</dbReference>
<dbReference type="GO" id="GO:0005739">
    <property type="term" value="C:mitochondrion"/>
    <property type="evidence" value="ECO:0007669"/>
    <property type="project" value="TreeGrafter"/>
</dbReference>
<keyword evidence="7" id="KW-1185">Reference proteome</keyword>
<evidence type="ECO:0000256" key="3">
    <source>
        <dbReference type="ARBA" id="ARBA00023274"/>
    </source>
</evidence>
<dbReference type="InterPro" id="IPR010979">
    <property type="entry name" value="Ribosomal_uS13-like_H2TH"/>
</dbReference>
<evidence type="ECO:0000256" key="1">
    <source>
        <dbReference type="ARBA" id="ARBA00008080"/>
    </source>
</evidence>
<dbReference type="GO" id="GO:0006412">
    <property type="term" value="P:translation"/>
    <property type="evidence" value="ECO:0007669"/>
    <property type="project" value="InterPro"/>
</dbReference>
<dbReference type="EMBL" id="BACD03000007">
    <property type="protein sequence ID" value="GAO47173.1"/>
    <property type="molecule type" value="Genomic_DNA"/>
</dbReference>
<protein>
    <recommendedName>
        <fullName evidence="4">Small ribosomal subunit protein uS13m</fullName>
    </recommendedName>
</protein>